<sequence>MDENELISLFTKADLTSVFHQYCLDGNYNEVQAMISKLTYEELNRIEPNGYTALHAAVLCNHLDIVKLLLNHGCSQTILNRYGRTAYQDAHTDEMRILFVRPRSQRFFDNNTTESFKLFITNGNNIDMKKDIPDSWFKGYVRAEDTRESQFILALGQAPFLIRKIYQNRIEFINMQSLYSLIIANVPRTHKEYVEVNNLYQIFAKKRNIDHLLKLYTLETDIYSALQTQPDSFTILVYLHLTELKERAYQGHTYRGAKMNEPDIAAYRWALSNQNYILETRSIQSMSKDESVAQEFAELQPGDKRYSVIFVYDFPERCKTAIDLTKISNDLPLLSHYEKEQEVTLLPFTLFTVCNIQTASTTGQYHITLRNVPVPKQSALMAFKNLRH</sequence>
<protein>
    <submittedName>
        <fullName evidence="3">Uncharacterized protein</fullName>
    </submittedName>
</protein>
<evidence type="ECO:0000313" key="3">
    <source>
        <dbReference type="EMBL" id="CAF1568976.1"/>
    </source>
</evidence>
<evidence type="ECO:0000313" key="4">
    <source>
        <dbReference type="EMBL" id="CAF1626510.1"/>
    </source>
</evidence>
<dbReference type="OrthoDB" id="10015809at2759"/>
<dbReference type="InterPro" id="IPR036770">
    <property type="entry name" value="Ankyrin_rpt-contain_sf"/>
</dbReference>
<dbReference type="SMART" id="SM00248">
    <property type="entry name" value="ANK"/>
    <property type="match status" value="2"/>
</dbReference>
<gene>
    <name evidence="2" type="ORF">BJG266_LOCUS39709</name>
    <name evidence="3" type="ORF">QVE165_LOCUS48625</name>
    <name evidence="4" type="ORF">QVE165_LOCUS56594</name>
</gene>
<dbReference type="Proteomes" id="UP000663877">
    <property type="component" value="Unassembled WGS sequence"/>
</dbReference>
<dbReference type="Gene3D" id="1.25.40.20">
    <property type="entry name" value="Ankyrin repeat-containing domain"/>
    <property type="match status" value="1"/>
</dbReference>
<dbReference type="EMBL" id="CAJNOM010000829">
    <property type="protein sequence ID" value="CAF1568976.1"/>
    <property type="molecule type" value="Genomic_DNA"/>
</dbReference>
<dbReference type="PROSITE" id="PS50297">
    <property type="entry name" value="ANK_REP_REGION"/>
    <property type="match status" value="1"/>
</dbReference>
<dbReference type="AlphaFoldDB" id="A0A815YAE5"/>
<keyword evidence="1" id="KW-0040">ANK repeat</keyword>
<evidence type="ECO:0000256" key="1">
    <source>
        <dbReference type="PROSITE-ProRule" id="PRU00023"/>
    </source>
</evidence>
<dbReference type="PROSITE" id="PS50088">
    <property type="entry name" value="ANK_REPEAT"/>
    <property type="match status" value="1"/>
</dbReference>
<accession>A0A815YAE5</accession>
<dbReference type="EMBL" id="CAJNOI010001767">
    <property type="protein sequence ID" value="CAF1437744.1"/>
    <property type="molecule type" value="Genomic_DNA"/>
</dbReference>
<dbReference type="InterPro" id="IPR002110">
    <property type="entry name" value="Ankyrin_rpt"/>
</dbReference>
<dbReference type="SUPFAM" id="SSF48403">
    <property type="entry name" value="Ankyrin repeat"/>
    <property type="match status" value="1"/>
</dbReference>
<dbReference type="Pfam" id="PF12796">
    <property type="entry name" value="Ank_2"/>
    <property type="match status" value="1"/>
</dbReference>
<dbReference type="Gene3D" id="3.90.176.10">
    <property type="entry name" value="Toxin ADP-ribosyltransferase, Chain A, domain 1"/>
    <property type="match status" value="1"/>
</dbReference>
<evidence type="ECO:0000313" key="2">
    <source>
        <dbReference type="EMBL" id="CAF1437744.1"/>
    </source>
</evidence>
<dbReference type="Proteomes" id="UP000663832">
    <property type="component" value="Unassembled WGS sequence"/>
</dbReference>
<feature type="repeat" description="ANK" evidence="1">
    <location>
        <begin position="49"/>
        <end position="81"/>
    </location>
</feature>
<organism evidence="3 5">
    <name type="scientific">Adineta steineri</name>
    <dbReference type="NCBI Taxonomy" id="433720"/>
    <lineage>
        <taxon>Eukaryota</taxon>
        <taxon>Metazoa</taxon>
        <taxon>Spiralia</taxon>
        <taxon>Gnathifera</taxon>
        <taxon>Rotifera</taxon>
        <taxon>Eurotatoria</taxon>
        <taxon>Bdelloidea</taxon>
        <taxon>Adinetida</taxon>
        <taxon>Adinetidae</taxon>
        <taxon>Adineta</taxon>
    </lineage>
</organism>
<reference evidence="3" key="1">
    <citation type="submission" date="2021-02" db="EMBL/GenBank/DDBJ databases">
        <authorList>
            <person name="Nowell W R."/>
        </authorList>
    </citation>
    <scope>NUCLEOTIDE SEQUENCE</scope>
</reference>
<dbReference type="EMBL" id="CAJNOM010002095">
    <property type="protein sequence ID" value="CAF1626510.1"/>
    <property type="molecule type" value="Genomic_DNA"/>
</dbReference>
<keyword evidence="5" id="KW-1185">Reference proteome</keyword>
<comment type="caution">
    <text evidence="3">The sequence shown here is derived from an EMBL/GenBank/DDBJ whole genome shotgun (WGS) entry which is preliminary data.</text>
</comment>
<evidence type="ECO:0000313" key="5">
    <source>
        <dbReference type="Proteomes" id="UP000663832"/>
    </source>
</evidence>
<name>A0A815YAE5_9BILA</name>
<proteinExistence type="predicted"/>